<dbReference type="InterPro" id="IPR036388">
    <property type="entry name" value="WH-like_DNA-bd_sf"/>
</dbReference>
<dbReference type="Gene3D" id="1.10.10.10">
    <property type="entry name" value="Winged helix-like DNA-binding domain superfamily/Winged helix DNA-binding domain"/>
    <property type="match status" value="1"/>
</dbReference>
<dbReference type="RefSeq" id="WP_330973833.1">
    <property type="nucleotide sequence ID" value="NZ_JAZGLY010000002.1"/>
</dbReference>
<name>A0ABU7REL8_9BACT</name>
<proteinExistence type="inferred from homology"/>
<evidence type="ECO:0000313" key="2">
    <source>
        <dbReference type="EMBL" id="MEE6186424.1"/>
    </source>
</evidence>
<dbReference type="PANTHER" id="PTHR18964:SF149">
    <property type="entry name" value="BIFUNCTIONAL UDP-N-ACETYLGLUCOSAMINE 2-EPIMERASE_N-ACETYLMANNOSAMINE KINASE"/>
    <property type="match status" value="1"/>
</dbReference>
<dbReference type="InterPro" id="IPR000600">
    <property type="entry name" value="ROK"/>
</dbReference>
<dbReference type="Pfam" id="PF00480">
    <property type="entry name" value="ROK"/>
    <property type="match status" value="1"/>
</dbReference>
<dbReference type="PANTHER" id="PTHR18964">
    <property type="entry name" value="ROK (REPRESSOR, ORF, KINASE) FAMILY"/>
    <property type="match status" value="1"/>
</dbReference>
<dbReference type="InterPro" id="IPR036390">
    <property type="entry name" value="WH_DNA-bd_sf"/>
</dbReference>
<evidence type="ECO:0000256" key="1">
    <source>
        <dbReference type="ARBA" id="ARBA00006479"/>
    </source>
</evidence>
<reference evidence="2 3" key="1">
    <citation type="submission" date="2024-01" db="EMBL/GenBank/DDBJ databases">
        <title>Niabella digestum sp. nov., isolated from waste digestion system.</title>
        <authorList>
            <person name="Zhang L."/>
        </authorList>
    </citation>
    <scope>NUCLEOTIDE SEQUENCE [LARGE SCALE GENOMIC DNA]</scope>
    <source>
        <strain evidence="2 3">A18</strain>
    </source>
</reference>
<dbReference type="SUPFAM" id="SSF53067">
    <property type="entry name" value="Actin-like ATPase domain"/>
    <property type="match status" value="1"/>
</dbReference>
<protein>
    <submittedName>
        <fullName evidence="2">ROK family protein</fullName>
    </submittedName>
</protein>
<dbReference type="SUPFAM" id="SSF46785">
    <property type="entry name" value="Winged helix' DNA-binding domain"/>
    <property type="match status" value="1"/>
</dbReference>
<dbReference type="Gene3D" id="3.30.420.40">
    <property type="match status" value="2"/>
</dbReference>
<dbReference type="InterPro" id="IPR043129">
    <property type="entry name" value="ATPase_NBD"/>
</dbReference>
<dbReference type="Proteomes" id="UP001357452">
    <property type="component" value="Unassembled WGS sequence"/>
</dbReference>
<comment type="similarity">
    <text evidence="1">Belongs to the ROK (NagC/XylR) family.</text>
</comment>
<comment type="caution">
    <text evidence="2">The sequence shown here is derived from an EMBL/GenBank/DDBJ whole genome shotgun (WGS) entry which is preliminary data.</text>
</comment>
<dbReference type="EMBL" id="JAZGLY010000002">
    <property type="protein sequence ID" value="MEE6186424.1"/>
    <property type="molecule type" value="Genomic_DNA"/>
</dbReference>
<organism evidence="2 3">
    <name type="scientific">Niabella digestorum</name>
    <dbReference type="NCBI Taxonomy" id="3117701"/>
    <lineage>
        <taxon>Bacteria</taxon>
        <taxon>Pseudomonadati</taxon>
        <taxon>Bacteroidota</taxon>
        <taxon>Chitinophagia</taxon>
        <taxon>Chitinophagales</taxon>
        <taxon>Chitinophagaceae</taxon>
        <taxon>Niabella</taxon>
    </lineage>
</organism>
<evidence type="ECO:0000313" key="3">
    <source>
        <dbReference type="Proteomes" id="UP001357452"/>
    </source>
</evidence>
<gene>
    <name evidence="2" type="ORF">V2H41_03980</name>
</gene>
<accession>A0ABU7REL8</accession>
<sequence length="400" mass="43641">MIAGAIPKKQRLYNEILKQLFFNKVLSCADLSSRIHKSIPLTTQYLNELIQHKLVVESGYAESTGGRRPLMYSIKKNVFYIVAVAMDQLVTRIALISSDNTIVGKVEKYDLPLANHPDALNTLITHLQCFINEAGVAPSKIIGIGIGMPGFVDPVRGLNHTFLPCKEGSIISNVENALHIPTFIDNDSSLIALAELKWGAARDRQNVMVLNIGWGIGLGIIANGKLFRGHDGFAGEFSHIPLFDNNKRCSCGKYGCLETETSLQIVVEKAIKKLKNASNNTLLSSLRKETTEEAAKKIIEAAQKGDKFAIEQLSASAYNIGRGVAILIHLLNPELIVISGVGSRAGKVWIAPILQAINEHCIPKLAEHIDIQISSLTYNAEIIGAAALVVDNFDKISRTL</sequence>
<keyword evidence="3" id="KW-1185">Reference proteome</keyword>